<dbReference type="AlphaFoldDB" id="A0AAE1XCF0"/>
<comment type="caution">
    <text evidence="1">The sequence shown here is derived from an EMBL/GenBank/DDBJ whole genome shotgun (WGS) entry which is preliminary data.</text>
</comment>
<reference evidence="1" key="2">
    <citation type="journal article" date="2024" name="Plant">
        <title>Genomic evolution and insights into agronomic trait innovations of Sesamum species.</title>
        <authorList>
            <person name="Miao H."/>
            <person name="Wang L."/>
            <person name="Qu L."/>
            <person name="Liu H."/>
            <person name="Sun Y."/>
            <person name="Le M."/>
            <person name="Wang Q."/>
            <person name="Wei S."/>
            <person name="Zheng Y."/>
            <person name="Lin W."/>
            <person name="Duan Y."/>
            <person name="Cao H."/>
            <person name="Xiong S."/>
            <person name="Wang X."/>
            <person name="Wei L."/>
            <person name="Li C."/>
            <person name="Ma Q."/>
            <person name="Ju M."/>
            <person name="Zhao R."/>
            <person name="Li G."/>
            <person name="Mu C."/>
            <person name="Tian Q."/>
            <person name="Mei H."/>
            <person name="Zhang T."/>
            <person name="Gao T."/>
            <person name="Zhang H."/>
        </authorList>
    </citation>
    <scope>NUCLEOTIDE SEQUENCE</scope>
    <source>
        <strain evidence="1">K16</strain>
    </source>
</reference>
<accession>A0AAE1XCF0</accession>
<dbReference type="Proteomes" id="UP001289374">
    <property type="component" value="Unassembled WGS sequence"/>
</dbReference>
<protein>
    <submittedName>
        <fullName evidence="1">Uncharacterized protein</fullName>
    </submittedName>
</protein>
<proteinExistence type="predicted"/>
<reference evidence="1" key="1">
    <citation type="submission" date="2020-06" db="EMBL/GenBank/DDBJ databases">
        <authorList>
            <person name="Li T."/>
            <person name="Hu X."/>
            <person name="Zhang T."/>
            <person name="Song X."/>
            <person name="Zhang H."/>
            <person name="Dai N."/>
            <person name="Sheng W."/>
            <person name="Hou X."/>
            <person name="Wei L."/>
        </authorList>
    </citation>
    <scope>NUCLEOTIDE SEQUENCE</scope>
    <source>
        <strain evidence="1">K16</strain>
        <tissue evidence="1">Leaf</tissue>
    </source>
</reference>
<evidence type="ECO:0000313" key="1">
    <source>
        <dbReference type="EMBL" id="KAK4408946.1"/>
    </source>
</evidence>
<organism evidence="1 2">
    <name type="scientific">Sesamum angolense</name>
    <dbReference type="NCBI Taxonomy" id="2727404"/>
    <lineage>
        <taxon>Eukaryota</taxon>
        <taxon>Viridiplantae</taxon>
        <taxon>Streptophyta</taxon>
        <taxon>Embryophyta</taxon>
        <taxon>Tracheophyta</taxon>
        <taxon>Spermatophyta</taxon>
        <taxon>Magnoliopsida</taxon>
        <taxon>eudicotyledons</taxon>
        <taxon>Gunneridae</taxon>
        <taxon>Pentapetalae</taxon>
        <taxon>asterids</taxon>
        <taxon>lamiids</taxon>
        <taxon>Lamiales</taxon>
        <taxon>Pedaliaceae</taxon>
        <taxon>Sesamum</taxon>
    </lineage>
</organism>
<name>A0AAE1XCF0_9LAMI</name>
<dbReference type="PANTHER" id="PTHR37720:SF2">
    <property type="entry name" value="OS10G0481400 PROTEIN"/>
    <property type="match status" value="1"/>
</dbReference>
<sequence length="137" mass="14993">MISVLVQERLLGAALGSILTGVVISEQRKSIYKSISDTQSQYAAVSSFIGMSWLCLRGLPEQSLSDFKNHPREPIFGRSSHLQIANMWNKSVDKMLGPIIESLSSRGCTGLLLLGDDKHSFLVSVKRKASVEDGDGR</sequence>
<evidence type="ECO:0000313" key="2">
    <source>
        <dbReference type="Proteomes" id="UP001289374"/>
    </source>
</evidence>
<keyword evidence="2" id="KW-1185">Reference proteome</keyword>
<gene>
    <name evidence="1" type="ORF">Sango_0475600</name>
</gene>
<dbReference type="PANTHER" id="PTHR37720">
    <property type="entry name" value="OS10G0481400 PROTEIN"/>
    <property type="match status" value="1"/>
</dbReference>
<dbReference type="EMBL" id="JACGWL010000002">
    <property type="protein sequence ID" value="KAK4408946.1"/>
    <property type="molecule type" value="Genomic_DNA"/>
</dbReference>